<evidence type="ECO:0000313" key="3">
    <source>
        <dbReference type="Proteomes" id="UP000240708"/>
    </source>
</evidence>
<name>A0A2P8EA81_9BACT</name>
<comment type="caution">
    <text evidence="2">The sequence shown here is derived from an EMBL/GenBank/DDBJ whole genome shotgun (WGS) entry which is preliminary data.</text>
</comment>
<gene>
    <name evidence="2" type="ORF">CLV48_102198</name>
</gene>
<dbReference type="RefSeq" id="WP_146140070.1">
    <property type="nucleotide sequence ID" value="NZ_PYGF01000002.1"/>
</dbReference>
<proteinExistence type="predicted"/>
<accession>A0A2P8EA81</accession>
<feature type="chain" id="PRO_5015123106" description="Outer membrane protein with beta-barrel domain" evidence="1">
    <location>
        <begin position="20"/>
        <end position="261"/>
    </location>
</feature>
<protein>
    <recommendedName>
        <fullName evidence="4">Outer membrane protein with beta-barrel domain</fullName>
    </recommendedName>
</protein>
<dbReference type="OrthoDB" id="891525at2"/>
<keyword evidence="1" id="KW-0732">Signal</keyword>
<keyword evidence="3" id="KW-1185">Reference proteome</keyword>
<sequence length="261" mass="29805">MKQTTIILLAMLLSSWSFGQEDEAKSRTKVFTVFDMQIEKTVHGDGKKTWEFSPKHKTFEATEKEKKHNKESTDLSFDIGINTWLPSGEAPKVRPWGSWNPAINLRHAYQPSKNFELNTLIGVSWYNFKFEDRNLQALRNNQGIIFEDFDGQGVKSKISASYLNLALIPTIKSNNGNFRLGVGPYAGFRLGGRGKFVYNDDNGNRNKLFERANMFANNFRYGGRLEIGVGEVDLFLNYDLYDYFQKDKGPKVNAISFGLIL</sequence>
<reference evidence="2 3" key="1">
    <citation type="submission" date="2018-03" db="EMBL/GenBank/DDBJ databases">
        <title>Genomic Encyclopedia of Archaeal and Bacterial Type Strains, Phase II (KMG-II): from individual species to whole genera.</title>
        <authorList>
            <person name="Goeker M."/>
        </authorList>
    </citation>
    <scope>NUCLEOTIDE SEQUENCE [LARGE SCALE GENOMIC DNA]</scope>
    <source>
        <strain evidence="2 3">DSM 28057</strain>
    </source>
</reference>
<dbReference type="Proteomes" id="UP000240708">
    <property type="component" value="Unassembled WGS sequence"/>
</dbReference>
<evidence type="ECO:0008006" key="4">
    <source>
        <dbReference type="Google" id="ProtNLM"/>
    </source>
</evidence>
<feature type="signal peptide" evidence="1">
    <location>
        <begin position="1"/>
        <end position="19"/>
    </location>
</feature>
<dbReference type="AlphaFoldDB" id="A0A2P8EA81"/>
<dbReference type="EMBL" id="PYGF01000002">
    <property type="protein sequence ID" value="PSL06382.1"/>
    <property type="molecule type" value="Genomic_DNA"/>
</dbReference>
<evidence type="ECO:0000313" key="2">
    <source>
        <dbReference type="EMBL" id="PSL06382.1"/>
    </source>
</evidence>
<organism evidence="2 3">
    <name type="scientific">Cecembia rubra</name>
    <dbReference type="NCBI Taxonomy" id="1485585"/>
    <lineage>
        <taxon>Bacteria</taxon>
        <taxon>Pseudomonadati</taxon>
        <taxon>Bacteroidota</taxon>
        <taxon>Cytophagia</taxon>
        <taxon>Cytophagales</taxon>
        <taxon>Cyclobacteriaceae</taxon>
        <taxon>Cecembia</taxon>
    </lineage>
</organism>
<evidence type="ECO:0000256" key="1">
    <source>
        <dbReference type="SAM" id="SignalP"/>
    </source>
</evidence>